<dbReference type="Proteomes" id="UP000838672">
    <property type="component" value="Unassembled WGS sequence"/>
</dbReference>
<dbReference type="Pfam" id="PF07143">
    <property type="entry name" value="CrtC"/>
    <property type="match status" value="1"/>
</dbReference>
<dbReference type="EMBL" id="CAKLDI010000001">
    <property type="protein sequence ID" value="CAH0533393.1"/>
    <property type="molecule type" value="Genomic_DNA"/>
</dbReference>
<evidence type="ECO:0000313" key="3">
    <source>
        <dbReference type="Proteomes" id="UP000838672"/>
    </source>
</evidence>
<reference evidence="2" key="1">
    <citation type="submission" date="2021-11" db="EMBL/GenBank/DDBJ databases">
        <authorList>
            <person name="Rodrigo-Torres L."/>
            <person name="Arahal R. D."/>
            <person name="Lucena T."/>
        </authorList>
    </citation>
    <scope>NUCLEOTIDE SEQUENCE</scope>
    <source>
        <strain evidence="2">CECT 7929</strain>
    </source>
</reference>
<feature type="domain" description="AttH" evidence="1">
    <location>
        <begin position="64"/>
        <end position="233"/>
    </location>
</feature>
<evidence type="ECO:0000313" key="2">
    <source>
        <dbReference type="EMBL" id="CAH0533393.1"/>
    </source>
</evidence>
<dbReference type="RefSeq" id="WP_237465810.1">
    <property type="nucleotide sequence ID" value="NZ_CAKLDI010000001.1"/>
</dbReference>
<sequence length="360" mass="41690">MRVFIALILSFCLVGCFDEEPKSALQLLKIQTQMSTPTGNFEQPSADRPVQLPFDHGPHFDYRHEWWSLHANLVDEQGNHYGLRWLLLRYNLNDSQKKGWATPHLYISHFILTDEDEMVAFERFARGGIGQSGSLRSPFTLWIDDWQWQGEDEMPLPATLNLKEKQYQLSLEMDKAPFWVAFGDHGYMQTDPQAGHHIYWVGAPKVHIQGQLKEGNKTFTLTGMGWFDHQWSSNKFNDKQLNWERFSLHLSDGRELLIARLRDNIGRTKHQFGFLIEPNGKQIALNKGDFQLKAEGIGVAGVGKRLPLIWRIRVPEYQIDIRTDPLHDRQWSHFSIPFWDGPVFVTGSHTGKGFMELTGY</sequence>
<dbReference type="PANTHER" id="PTHR38591">
    <property type="entry name" value="HYDROLASE"/>
    <property type="match status" value="1"/>
</dbReference>
<dbReference type="InterPro" id="IPR010791">
    <property type="entry name" value="AttH_dom"/>
</dbReference>
<name>A0ABM8ZSW5_9VIBR</name>
<evidence type="ECO:0000259" key="1">
    <source>
        <dbReference type="Pfam" id="PF07143"/>
    </source>
</evidence>
<dbReference type="Gene3D" id="2.40.370.10">
    <property type="entry name" value="AttH-like domain"/>
    <property type="match status" value="2"/>
</dbReference>
<proteinExistence type="predicted"/>
<dbReference type="InterPro" id="IPR023374">
    <property type="entry name" value="AttH-like_dom_sf"/>
</dbReference>
<dbReference type="Pfam" id="PF17186">
    <property type="entry name" value="Lipocalin_9"/>
    <property type="match status" value="1"/>
</dbReference>
<gene>
    <name evidence="2" type="ORF">VST7929_01259</name>
</gene>
<protein>
    <recommendedName>
        <fullName evidence="1">AttH domain-containing protein</fullName>
    </recommendedName>
</protein>
<keyword evidence="3" id="KW-1185">Reference proteome</keyword>
<comment type="caution">
    <text evidence="2">The sequence shown here is derived from an EMBL/GenBank/DDBJ whole genome shotgun (WGS) entry which is preliminary data.</text>
</comment>
<accession>A0ABM8ZSW5</accession>
<dbReference type="PANTHER" id="PTHR38591:SF1">
    <property type="entry name" value="BLL1000 PROTEIN"/>
    <property type="match status" value="1"/>
</dbReference>
<dbReference type="SUPFAM" id="SSF159245">
    <property type="entry name" value="AttH-like"/>
    <property type="match status" value="1"/>
</dbReference>
<organism evidence="2 3">
    <name type="scientific">Vibrio stylophorae</name>
    <dbReference type="NCBI Taxonomy" id="659351"/>
    <lineage>
        <taxon>Bacteria</taxon>
        <taxon>Pseudomonadati</taxon>
        <taxon>Pseudomonadota</taxon>
        <taxon>Gammaproteobacteria</taxon>
        <taxon>Vibrionales</taxon>
        <taxon>Vibrionaceae</taxon>
        <taxon>Vibrio</taxon>
    </lineage>
</organism>